<dbReference type="SUPFAM" id="SSF51658">
    <property type="entry name" value="Xylose isomerase-like"/>
    <property type="match status" value="1"/>
</dbReference>
<feature type="region of interest" description="Disordered" evidence="1">
    <location>
        <begin position="143"/>
        <end position="164"/>
    </location>
</feature>
<organism evidence="3 4">
    <name type="scientific">Candidatus Wallbacteria bacterium HGW-Wallbacteria-1</name>
    <dbReference type="NCBI Taxonomy" id="2013854"/>
    <lineage>
        <taxon>Bacteria</taxon>
        <taxon>Candidatus Walliibacteriota</taxon>
    </lineage>
</organism>
<evidence type="ECO:0000313" key="3">
    <source>
        <dbReference type="EMBL" id="PKK89176.1"/>
    </source>
</evidence>
<evidence type="ECO:0000256" key="1">
    <source>
        <dbReference type="SAM" id="MobiDB-lite"/>
    </source>
</evidence>
<accession>A0A2N1PLG1</accession>
<protein>
    <recommendedName>
        <fullName evidence="2">Xylose isomerase-like TIM barrel domain-containing protein</fullName>
    </recommendedName>
</protein>
<reference evidence="3 4" key="1">
    <citation type="journal article" date="2017" name="ISME J.">
        <title>Potential for microbial H2 and metal transformations associated with novel bacteria and archaea in deep terrestrial subsurface sediments.</title>
        <authorList>
            <person name="Hernsdorf A.W."/>
            <person name="Amano Y."/>
            <person name="Miyakawa K."/>
            <person name="Ise K."/>
            <person name="Suzuki Y."/>
            <person name="Anantharaman K."/>
            <person name="Probst A."/>
            <person name="Burstein D."/>
            <person name="Thomas B.C."/>
            <person name="Banfield J.F."/>
        </authorList>
    </citation>
    <scope>NUCLEOTIDE SEQUENCE [LARGE SCALE GENOMIC DNA]</scope>
    <source>
        <strain evidence="3">HGW-Wallbacteria-1</strain>
    </source>
</reference>
<dbReference type="Proteomes" id="UP000233256">
    <property type="component" value="Unassembled WGS sequence"/>
</dbReference>
<name>A0A2N1PLG1_9BACT</name>
<proteinExistence type="predicted"/>
<comment type="caution">
    <text evidence="3">The sequence shown here is derived from an EMBL/GenBank/DDBJ whole genome shotgun (WGS) entry which is preliminary data.</text>
</comment>
<dbReference type="InterPro" id="IPR036237">
    <property type="entry name" value="Xyl_isomerase-like_sf"/>
</dbReference>
<dbReference type="AlphaFoldDB" id="A0A2N1PLG1"/>
<evidence type="ECO:0000313" key="4">
    <source>
        <dbReference type="Proteomes" id="UP000233256"/>
    </source>
</evidence>
<dbReference type="Gene3D" id="3.20.20.150">
    <property type="entry name" value="Divalent-metal-dependent TIM barrel enzymes"/>
    <property type="match status" value="1"/>
</dbReference>
<sequence>MNRDKAATEAITEMKKLLIKAFPHLHVYFSTSHIHDQFRDPPQPLSRIINHLVQSGAEGIELGTSHTIEELQGGNPETFIQSLMKESVPHIALHNAFPLPSANFVMSLCTADNEQREQSITQAQKGLMLSRVAGARAFGVHPGFLSDTSSPPDRKGFSFKSNTAPASRGTALKTLLDSVEKVIQQQNPKQKSTESAPIFCVENPPLTQQKGEHLILGEPEELIWFAEKAEQLGIGLLLDLGHLRVTAATTGSDPVTLMKKFAPFTRALHISDNDGSNDAHLMPNKDSWFISYLDLFTRCKQITLEVSI</sequence>
<dbReference type="InterPro" id="IPR013022">
    <property type="entry name" value="Xyl_isomerase-like_TIM-brl"/>
</dbReference>
<evidence type="ECO:0000259" key="2">
    <source>
        <dbReference type="Pfam" id="PF01261"/>
    </source>
</evidence>
<feature type="domain" description="Xylose isomerase-like TIM barrel" evidence="2">
    <location>
        <begin position="52"/>
        <end position="285"/>
    </location>
</feature>
<dbReference type="EMBL" id="PGXC01000023">
    <property type="protein sequence ID" value="PKK89176.1"/>
    <property type="molecule type" value="Genomic_DNA"/>
</dbReference>
<dbReference type="Pfam" id="PF01261">
    <property type="entry name" value="AP_endonuc_2"/>
    <property type="match status" value="1"/>
</dbReference>
<gene>
    <name evidence="3" type="ORF">CVV64_15310</name>
</gene>